<protein>
    <recommendedName>
        <fullName evidence="2">DUF6532 domain-containing protein</fullName>
    </recommendedName>
</protein>
<dbReference type="Proteomes" id="UP000076761">
    <property type="component" value="Unassembled WGS sequence"/>
</dbReference>
<feature type="compositionally biased region" description="Polar residues" evidence="1">
    <location>
        <begin position="1"/>
        <end position="11"/>
    </location>
</feature>
<name>A0A165NWG8_9AGAM</name>
<gene>
    <name evidence="3" type="ORF">NEOLEDRAFT_1123044</name>
</gene>
<evidence type="ECO:0000313" key="3">
    <source>
        <dbReference type="EMBL" id="KZT20202.1"/>
    </source>
</evidence>
<reference evidence="3 4" key="1">
    <citation type="journal article" date="2016" name="Mol. Biol. Evol.">
        <title>Comparative Genomics of Early-Diverging Mushroom-Forming Fungi Provides Insights into the Origins of Lignocellulose Decay Capabilities.</title>
        <authorList>
            <person name="Nagy L.G."/>
            <person name="Riley R."/>
            <person name="Tritt A."/>
            <person name="Adam C."/>
            <person name="Daum C."/>
            <person name="Floudas D."/>
            <person name="Sun H."/>
            <person name="Yadav J.S."/>
            <person name="Pangilinan J."/>
            <person name="Larsson K.H."/>
            <person name="Matsuura K."/>
            <person name="Barry K."/>
            <person name="Labutti K."/>
            <person name="Kuo R."/>
            <person name="Ohm R.A."/>
            <person name="Bhattacharya S.S."/>
            <person name="Shirouzu T."/>
            <person name="Yoshinaga Y."/>
            <person name="Martin F.M."/>
            <person name="Grigoriev I.V."/>
            <person name="Hibbett D.S."/>
        </authorList>
    </citation>
    <scope>NUCLEOTIDE SEQUENCE [LARGE SCALE GENOMIC DNA]</scope>
    <source>
        <strain evidence="3 4">HHB14362 ss-1</strain>
    </source>
</reference>
<keyword evidence="4" id="KW-1185">Reference proteome</keyword>
<feature type="compositionally biased region" description="Acidic residues" evidence="1">
    <location>
        <begin position="40"/>
        <end position="72"/>
    </location>
</feature>
<dbReference type="AlphaFoldDB" id="A0A165NWG8"/>
<dbReference type="Pfam" id="PF20149">
    <property type="entry name" value="DUF6532"/>
    <property type="match status" value="1"/>
</dbReference>
<proteinExistence type="predicted"/>
<dbReference type="InParanoid" id="A0A165NWG8"/>
<dbReference type="STRING" id="1314782.A0A165NWG8"/>
<sequence>MRHNIRSQSCNMYDDHFAPESNILGEGEPQEDTSVAQYSYEDEEDDGDRLDDEDYGDDENCLDGDEEDNGAEGDDRIQRASVSSGGGCRRICPKVDDYDVLLKDVIQEAIGHFRCQVVTSRPFPSSTRSEARLLAQGSWAAACQMFETDITWDSNIAKLIMSRASHVRGELKTKARSLVESMYGFSSGKSQKIIQRNRKRAEDLLNDYNYLYRRQTPEGRKGFCQHKITQKIVNAMWFRDAEDEGIKYDRYFLMASHRMLALIFTVIECCIEEWSTGIRRKINFTAQKFKPAFKRIFEMLIDFEKQGGGEVLTAVRTSLLENGRFHAGATTEAEDQRDPMSADAIAAAIQDFNEHGGLYEGSSSEEEPEDAEE</sequence>
<evidence type="ECO:0000259" key="2">
    <source>
        <dbReference type="Pfam" id="PF20149"/>
    </source>
</evidence>
<accession>A0A165NWG8</accession>
<evidence type="ECO:0000313" key="4">
    <source>
        <dbReference type="Proteomes" id="UP000076761"/>
    </source>
</evidence>
<organism evidence="3 4">
    <name type="scientific">Neolentinus lepideus HHB14362 ss-1</name>
    <dbReference type="NCBI Taxonomy" id="1314782"/>
    <lineage>
        <taxon>Eukaryota</taxon>
        <taxon>Fungi</taxon>
        <taxon>Dikarya</taxon>
        <taxon>Basidiomycota</taxon>
        <taxon>Agaricomycotina</taxon>
        <taxon>Agaricomycetes</taxon>
        <taxon>Gloeophyllales</taxon>
        <taxon>Gloeophyllaceae</taxon>
        <taxon>Neolentinus</taxon>
    </lineage>
</organism>
<dbReference type="EMBL" id="KV425624">
    <property type="protein sequence ID" value="KZT20202.1"/>
    <property type="molecule type" value="Genomic_DNA"/>
</dbReference>
<feature type="region of interest" description="Disordered" evidence="1">
    <location>
        <begin position="1"/>
        <end position="86"/>
    </location>
</feature>
<dbReference type="OrthoDB" id="3268768at2759"/>
<evidence type="ECO:0000256" key="1">
    <source>
        <dbReference type="SAM" id="MobiDB-lite"/>
    </source>
</evidence>
<dbReference type="InterPro" id="IPR045341">
    <property type="entry name" value="DUF6532"/>
</dbReference>
<feature type="domain" description="DUF6532" evidence="2">
    <location>
        <begin position="108"/>
        <end position="302"/>
    </location>
</feature>